<feature type="domain" description="CENP-V/GFA" evidence="5">
    <location>
        <begin position="1"/>
        <end position="109"/>
    </location>
</feature>
<evidence type="ECO:0000313" key="6">
    <source>
        <dbReference type="EMBL" id="MEQ6890096.1"/>
    </source>
</evidence>
<keyword evidence="4" id="KW-0456">Lyase</keyword>
<evidence type="ECO:0000313" key="7">
    <source>
        <dbReference type="Proteomes" id="UP001472978"/>
    </source>
</evidence>
<evidence type="ECO:0000256" key="3">
    <source>
        <dbReference type="ARBA" id="ARBA00022833"/>
    </source>
</evidence>
<dbReference type="InterPro" id="IPR006913">
    <property type="entry name" value="CENP-V/GFA"/>
</dbReference>
<keyword evidence="7" id="KW-1185">Reference proteome</keyword>
<evidence type="ECO:0000256" key="1">
    <source>
        <dbReference type="ARBA" id="ARBA00005495"/>
    </source>
</evidence>
<accession>A0ABV1N9M8</accession>
<reference evidence="6 7" key="1">
    <citation type="submission" date="2024-05" db="EMBL/GenBank/DDBJ databases">
        <title>Halomonas sp. CS7 16S ribosomal RNA gene Genome sequencing and assembly.</title>
        <authorList>
            <person name="Yook S."/>
        </authorList>
    </citation>
    <scope>NUCLEOTIDE SEQUENCE [LARGE SCALE GENOMIC DNA]</scope>
    <source>
        <strain evidence="6 7">CS7</strain>
    </source>
</reference>
<dbReference type="PROSITE" id="PS51891">
    <property type="entry name" value="CENP_V_GFA"/>
    <property type="match status" value="1"/>
</dbReference>
<dbReference type="PANTHER" id="PTHR33337">
    <property type="entry name" value="GFA DOMAIN-CONTAINING PROTEIN"/>
    <property type="match status" value="1"/>
</dbReference>
<dbReference type="Proteomes" id="UP001472978">
    <property type="component" value="Unassembled WGS sequence"/>
</dbReference>
<evidence type="ECO:0000256" key="2">
    <source>
        <dbReference type="ARBA" id="ARBA00022723"/>
    </source>
</evidence>
<comment type="caution">
    <text evidence="6">The sequence shown here is derived from an EMBL/GenBank/DDBJ whole genome shotgun (WGS) entry which is preliminary data.</text>
</comment>
<dbReference type="SUPFAM" id="SSF51316">
    <property type="entry name" value="Mss4-like"/>
    <property type="match status" value="1"/>
</dbReference>
<evidence type="ECO:0000256" key="4">
    <source>
        <dbReference type="ARBA" id="ARBA00023239"/>
    </source>
</evidence>
<keyword evidence="2" id="KW-0479">Metal-binding</keyword>
<sequence>MKGSCLCGAVAYEVTAQDGPISFCHCRTCRKAHAAPLVPTAGVERSHFRWLAGEDRLSSFESSPGKVRHFCSVCGTHLVAERAQQAHVIVRVATLDDDPGVGPEAHIWTSHDVAWLSPEAVPAHPEWPPGRA</sequence>
<dbReference type="InterPro" id="IPR011057">
    <property type="entry name" value="Mss4-like_sf"/>
</dbReference>
<keyword evidence="3" id="KW-0862">Zinc</keyword>
<gene>
    <name evidence="6" type="ORF">ABE957_15600</name>
</gene>
<name>A0ABV1N9M8_9GAMM</name>
<comment type="similarity">
    <text evidence="1">Belongs to the Gfa family.</text>
</comment>
<protein>
    <submittedName>
        <fullName evidence="6">GFA family protein</fullName>
    </submittedName>
</protein>
<dbReference type="PANTHER" id="PTHR33337:SF40">
    <property type="entry name" value="CENP-V_GFA DOMAIN-CONTAINING PROTEIN-RELATED"/>
    <property type="match status" value="1"/>
</dbReference>
<dbReference type="RefSeq" id="WP_349759589.1">
    <property type="nucleotide sequence ID" value="NZ_JBEGCI010000016.1"/>
</dbReference>
<dbReference type="Pfam" id="PF04828">
    <property type="entry name" value="GFA"/>
    <property type="match status" value="1"/>
</dbReference>
<organism evidence="6 7">
    <name type="scientific">Halomonas pelophila</name>
    <dbReference type="NCBI Taxonomy" id="3151122"/>
    <lineage>
        <taxon>Bacteria</taxon>
        <taxon>Pseudomonadati</taxon>
        <taxon>Pseudomonadota</taxon>
        <taxon>Gammaproteobacteria</taxon>
        <taxon>Oceanospirillales</taxon>
        <taxon>Halomonadaceae</taxon>
        <taxon>Halomonas</taxon>
    </lineage>
</organism>
<evidence type="ECO:0000259" key="5">
    <source>
        <dbReference type="PROSITE" id="PS51891"/>
    </source>
</evidence>
<dbReference type="Gene3D" id="3.90.1590.10">
    <property type="entry name" value="glutathione-dependent formaldehyde- activating enzyme (gfa)"/>
    <property type="match status" value="1"/>
</dbReference>
<proteinExistence type="inferred from homology"/>
<dbReference type="EMBL" id="JBEGCI010000016">
    <property type="protein sequence ID" value="MEQ6890096.1"/>
    <property type="molecule type" value="Genomic_DNA"/>
</dbReference>